<feature type="transmembrane region" description="Helical" evidence="9">
    <location>
        <begin position="648"/>
        <end position="670"/>
    </location>
</feature>
<feature type="transmembrane region" description="Helical" evidence="9">
    <location>
        <begin position="130"/>
        <end position="150"/>
    </location>
</feature>
<dbReference type="Proteomes" id="UP000075230">
    <property type="component" value="Unassembled WGS sequence"/>
</dbReference>
<comment type="subcellular location">
    <subcellularLocation>
        <location evidence="1">Cell membrane</location>
        <topology evidence="1">Multi-pass membrane protein</topology>
    </subcellularLocation>
</comment>
<dbReference type="InterPro" id="IPR027417">
    <property type="entry name" value="P-loop_NTPase"/>
</dbReference>
<dbReference type="VEuPathDB" id="FungiDB:ASPFODRAFT_212180"/>
<feature type="domain" description="ABC transporter" evidence="10">
    <location>
        <begin position="218"/>
        <end position="440"/>
    </location>
</feature>
<feature type="transmembrane region" description="Helical" evidence="9">
    <location>
        <begin position="787"/>
        <end position="806"/>
    </location>
</feature>
<dbReference type="Pfam" id="PF19055">
    <property type="entry name" value="ABC2_membrane_7"/>
    <property type="match status" value="1"/>
</dbReference>
<dbReference type="InterPro" id="IPR003439">
    <property type="entry name" value="ABC_transporter-like_ATP-bd"/>
</dbReference>
<feature type="transmembrane region" description="Helical" evidence="9">
    <location>
        <begin position="708"/>
        <end position="730"/>
    </location>
</feature>
<feature type="region of interest" description="Disordered" evidence="8">
    <location>
        <begin position="184"/>
        <end position="213"/>
    </location>
</feature>
<dbReference type="AlphaFoldDB" id="A0A146F8W9"/>
<feature type="transmembrane region" description="Helical" evidence="9">
    <location>
        <begin position="539"/>
        <end position="557"/>
    </location>
</feature>
<evidence type="ECO:0000313" key="11">
    <source>
        <dbReference type="EMBL" id="GAT22179.1"/>
    </source>
</evidence>
<dbReference type="InterPro" id="IPR034003">
    <property type="entry name" value="ABCG_PDR_2"/>
</dbReference>
<proteinExistence type="inferred from homology"/>
<dbReference type="EMBL" id="BCWF01000015">
    <property type="protein sequence ID" value="GAT22179.1"/>
    <property type="molecule type" value="Genomic_DNA"/>
</dbReference>
<dbReference type="Pfam" id="PF01061">
    <property type="entry name" value="ABC2_membrane"/>
    <property type="match status" value="2"/>
</dbReference>
<dbReference type="CDD" id="cd03232">
    <property type="entry name" value="ABCG_PDR_domain2"/>
    <property type="match status" value="1"/>
</dbReference>
<name>A0A146F8W9_ASPKA</name>
<evidence type="ECO:0000256" key="9">
    <source>
        <dbReference type="SAM" id="Phobius"/>
    </source>
</evidence>
<sequence length="827" mass="93473">MSNLSRTASQFFINFLFVFILTMTMYSFFRTIGALSASLDVGYLIPPWKMHPWLKWLIWINPLQYAFEAIMSNEFYDLNLQCVSPSIFPDGPSAQPGNQVCAIQGSTPNQLVVQGSNYIQTAFTYTRSHLWRNFGIVIAWFILFVCLTMVGMELQKPNKGGSTVTIFKKGEAPEAVQEAVKNKELPGDVETGSDGTGTTNGFQEKDTDGSSDEVHGIARSTSIFTWQGVNYTIPYKDGHRKLLQDVQGYVKPGRLTALMGASGAGPLPKSFQRATGFAEQMDIHEPTATVRESLQFSALLRQPKEVPIKEKYEYCEKIIDLLEMRPIAGAIVGEGGAGLNAEQRKRLTIAVELASKPQLLLFLDEPTSGLDSLAAYNIVRFLRRLADAGQAILCTIHQPSAVLFEQFDELLLLQSGGRVVYNDELGTDSKKLIEYFEQNGARKCSPHENPAEYMLDVIGAGNPDYKGQDWGDVWARSTQHSQLSEQIEKIIQERRNKEIEGGKDDNREYAMPIWVQILTVSKRSFVAYWRTPQYALGKFLLHVFTGLFNTFTFWHLGNSYIDMQSRMFSIFMTLTIAPPLIQQLQPRFLHFRNLYQSREAGSKIYSWTAFVTSAILPELPYSVVAGSIYFNCWYWGVWFPRDSFTSGFVWMFLMLFELFYVGLGQFIAAFSPNPLFASLLVPTFFTFVLSFCGVVVPYSSLNVFWRSWMYWLTPFHYLLEGFLSVVVHGVPVRCVPREESEFSPPSGMTCQEYAGSYASQIGGYVQDAGNGLCAFCQYSVGDAFGIFWAYVIFNFMAVFFFSWLYLHGARNIKRSISARKSKKAAKQ</sequence>
<dbReference type="GO" id="GO:0016887">
    <property type="term" value="F:ATP hydrolysis activity"/>
    <property type="evidence" value="ECO:0007669"/>
    <property type="project" value="InterPro"/>
</dbReference>
<evidence type="ECO:0000256" key="2">
    <source>
        <dbReference type="ARBA" id="ARBA00006012"/>
    </source>
</evidence>
<evidence type="ECO:0000256" key="6">
    <source>
        <dbReference type="ARBA" id="ARBA00022989"/>
    </source>
</evidence>
<accession>A0A146F8W9</accession>
<evidence type="ECO:0000256" key="3">
    <source>
        <dbReference type="ARBA" id="ARBA00022448"/>
    </source>
</evidence>
<organism evidence="11 12">
    <name type="scientific">Aspergillus kawachii</name>
    <name type="common">White koji mold</name>
    <name type="synonym">Aspergillus awamori var. kawachi</name>
    <dbReference type="NCBI Taxonomy" id="1069201"/>
    <lineage>
        <taxon>Eukaryota</taxon>
        <taxon>Fungi</taxon>
        <taxon>Dikarya</taxon>
        <taxon>Ascomycota</taxon>
        <taxon>Pezizomycotina</taxon>
        <taxon>Eurotiomycetes</taxon>
        <taxon>Eurotiomycetidae</taxon>
        <taxon>Eurotiales</taxon>
        <taxon>Aspergillaceae</taxon>
        <taxon>Aspergillus</taxon>
        <taxon>Aspergillus subgen. Circumdati</taxon>
    </lineage>
</organism>
<reference evidence="12" key="2">
    <citation type="submission" date="2016-02" db="EMBL/GenBank/DDBJ databases">
        <title>Genome sequencing of Aspergillus luchuensis NBRC 4314.</title>
        <authorList>
            <person name="Yamada O."/>
        </authorList>
    </citation>
    <scope>NUCLEOTIDE SEQUENCE [LARGE SCALE GENOMIC DNA]</scope>
    <source>
        <strain evidence="12">RIB 2604</strain>
    </source>
</reference>
<evidence type="ECO:0000256" key="7">
    <source>
        <dbReference type="ARBA" id="ARBA00023136"/>
    </source>
</evidence>
<feature type="compositionally biased region" description="Basic and acidic residues" evidence="8">
    <location>
        <begin position="203"/>
        <end position="213"/>
    </location>
</feature>
<evidence type="ECO:0000256" key="4">
    <source>
        <dbReference type="ARBA" id="ARBA00022475"/>
    </source>
</evidence>
<dbReference type="InterPro" id="IPR043926">
    <property type="entry name" value="ABCG_dom"/>
</dbReference>
<dbReference type="PROSITE" id="PS50893">
    <property type="entry name" value="ABC_TRANSPORTER_2"/>
    <property type="match status" value="1"/>
</dbReference>
<comment type="caution">
    <text evidence="11">The sequence shown here is derived from an EMBL/GenBank/DDBJ whole genome shotgun (WGS) entry which is preliminary data.</text>
</comment>
<evidence type="ECO:0000256" key="8">
    <source>
        <dbReference type="SAM" id="MobiDB-lite"/>
    </source>
</evidence>
<evidence type="ECO:0000256" key="1">
    <source>
        <dbReference type="ARBA" id="ARBA00004651"/>
    </source>
</evidence>
<dbReference type="GO" id="GO:0140359">
    <property type="term" value="F:ABC-type transporter activity"/>
    <property type="evidence" value="ECO:0007669"/>
    <property type="project" value="InterPro"/>
</dbReference>
<dbReference type="Gene3D" id="3.40.50.300">
    <property type="entry name" value="P-loop containing nucleotide triphosphate hydrolases"/>
    <property type="match status" value="1"/>
</dbReference>
<evidence type="ECO:0000256" key="5">
    <source>
        <dbReference type="ARBA" id="ARBA00022692"/>
    </source>
</evidence>
<evidence type="ECO:0000313" key="12">
    <source>
        <dbReference type="Proteomes" id="UP000075230"/>
    </source>
</evidence>
<comment type="similarity">
    <text evidence="2">Belongs to the ABC transporter superfamily. ABCG family. PDR (TC 3.A.1.205) subfamily.</text>
</comment>
<reference evidence="11 12" key="1">
    <citation type="journal article" date="2016" name="DNA Res.">
        <title>Genome sequence of Aspergillus luchuensis NBRC 4314.</title>
        <authorList>
            <person name="Yamada O."/>
            <person name="Machida M."/>
            <person name="Hosoyama A."/>
            <person name="Goto M."/>
            <person name="Takahashi T."/>
            <person name="Futagami T."/>
            <person name="Yamagata Y."/>
            <person name="Takeuchi M."/>
            <person name="Kobayashi T."/>
            <person name="Koike H."/>
            <person name="Abe K."/>
            <person name="Asai K."/>
            <person name="Arita M."/>
            <person name="Fujita N."/>
            <person name="Fukuda K."/>
            <person name="Higa K."/>
            <person name="Horikawa H."/>
            <person name="Ishikawa T."/>
            <person name="Jinno K."/>
            <person name="Kato Y."/>
            <person name="Kirimura K."/>
            <person name="Mizutani O."/>
            <person name="Nakasone K."/>
            <person name="Sano M."/>
            <person name="Shiraishi Y."/>
            <person name="Tsukahara M."/>
            <person name="Gomi K."/>
        </authorList>
    </citation>
    <scope>NUCLEOTIDE SEQUENCE [LARGE SCALE GENOMIC DNA]</scope>
    <source>
        <strain evidence="11 12">RIB 2604</strain>
    </source>
</reference>
<keyword evidence="4" id="KW-1003">Cell membrane</keyword>
<keyword evidence="3" id="KW-0813">Transport</keyword>
<dbReference type="SUPFAM" id="SSF52540">
    <property type="entry name" value="P-loop containing nucleoside triphosphate hydrolases"/>
    <property type="match status" value="1"/>
</dbReference>
<protein>
    <submittedName>
        <fullName evidence="11">ABC transporter</fullName>
    </submittedName>
</protein>
<keyword evidence="6 9" id="KW-1133">Transmembrane helix</keyword>
<dbReference type="Pfam" id="PF06422">
    <property type="entry name" value="PDR_CDR"/>
    <property type="match status" value="1"/>
</dbReference>
<dbReference type="InterPro" id="IPR013525">
    <property type="entry name" value="ABC2_TM"/>
</dbReference>
<dbReference type="GO" id="GO:0005886">
    <property type="term" value="C:plasma membrane"/>
    <property type="evidence" value="ECO:0007669"/>
    <property type="project" value="UniProtKB-SubCell"/>
</dbReference>
<dbReference type="GO" id="GO:0005524">
    <property type="term" value="F:ATP binding"/>
    <property type="evidence" value="ECO:0007669"/>
    <property type="project" value="InterPro"/>
</dbReference>
<keyword evidence="5 9" id="KW-0812">Transmembrane</keyword>
<feature type="transmembrane region" description="Helical" evidence="9">
    <location>
        <begin position="676"/>
        <end position="696"/>
    </location>
</feature>
<dbReference type="InterPro" id="IPR010929">
    <property type="entry name" value="PDR_CDR_ABC"/>
</dbReference>
<evidence type="ECO:0000259" key="10">
    <source>
        <dbReference type="PROSITE" id="PS50893"/>
    </source>
</evidence>
<dbReference type="PANTHER" id="PTHR19241">
    <property type="entry name" value="ATP-BINDING CASSETTE TRANSPORTER"/>
    <property type="match status" value="1"/>
</dbReference>
<feature type="transmembrane region" description="Helical" evidence="9">
    <location>
        <begin position="12"/>
        <end position="29"/>
    </location>
</feature>
<keyword evidence="7 9" id="KW-0472">Membrane</keyword>
<gene>
    <name evidence="11" type="ORF">RIB2604_01502110</name>
</gene>